<name>A0A087UKC0_STEMI</name>
<dbReference type="PANTHER" id="PTHR47055">
    <property type="entry name" value="DDE_TNP_1_7 DOMAIN-CONTAINING PROTEIN"/>
    <property type="match status" value="1"/>
</dbReference>
<dbReference type="GO" id="GO:0043565">
    <property type="term" value="F:sequence-specific DNA binding"/>
    <property type="evidence" value="ECO:0007669"/>
    <property type="project" value="TreeGrafter"/>
</dbReference>
<feature type="region of interest" description="Disordered" evidence="1">
    <location>
        <begin position="441"/>
        <end position="460"/>
    </location>
</feature>
<dbReference type="Proteomes" id="UP000054359">
    <property type="component" value="Unassembled WGS sequence"/>
</dbReference>
<feature type="compositionally biased region" description="Basic and acidic residues" evidence="1">
    <location>
        <begin position="441"/>
        <end position="450"/>
    </location>
</feature>
<evidence type="ECO:0000256" key="1">
    <source>
        <dbReference type="SAM" id="MobiDB-lite"/>
    </source>
</evidence>
<evidence type="ECO:0000259" key="2">
    <source>
        <dbReference type="Pfam" id="PF13843"/>
    </source>
</evidence>
<protein>
    <submittedName>
        <fullName evidence="3">PiggyBac transposable element-derived protein 3</fullName>
    </submittedName>
</protein>
<proteinExistence type="predicted"/>
<reference evidence="3 4" key="1">
    <citation type="submission" date="2013-11" db="EMBL/GenBank/DDBJ databases">
        <title>Genome sequencing of Stegodyphus mimosarum.</title>
        <authorList>
            <person name="Bechsgaard J."/>
        </authorList>
    </citation>
    <scope>NUCLEOTIDE SEQUENCE [LARGE SCALE GENOMIC DNA]</scope>
</reference>
<dbReference type="STRING" id="407821.A0A087UKC0"/>
<evidence type="ECO:0000313" key="3">
    <source>
        <dbReference type="EMBL" id="KFM77809.1"/>
    </source>
</evidence>
<feature type="domain" description="PiggyBac transposable element-derived protein" evidence="2">
    <location>
        <begin position="56"/>
        <end position="414"/>
    </location>
</feature>
<dbReference type="OMA" id="KHVNITQ"/>
<dbReference type="PANTHER" id="PTHR47055:SF2">
    <property type="entry name" value="PIGGYBAC TRANSPOSABLE ELEMENT-DERIVED PROTEIN 2-RELATED"/>
    <property type="match status" value="1"/>
</dbReference>
<dbReference type="OrthoDB" id="6437305at2759"/>
<dbReference type="InterPro" id="IPR052638">
    <property type="entry name" value="PiggyBac_TE-derived"/>
</dbReference>
<keyword evidence="4" id="KW-1185">Reference proteome</keyword>
<dbReference type="Pfam" id="PF13843">
    <property type="entry name" value="DDE_Tnp_1_7"/>
    <property type="match status" value="1"/>
</dbReference>
<dbReference type="AlphaFoldDB" id="A0A087UKC0"/>
<dbReference type="InterPro" id="IPR029526">
    <property type="entry name" value="PGBD"/>
</dbReference>
<feature type="non-terminal residue" evidence="3">
    <location>
        <position position="540"/>
    </location>
</feature>
<organism evidence="3 4">
    <name type="scientific">Stegodyphus mimosarum</name>
    <name type="common">African social velvet spider</name>
    <dbReference type="NCBI Taxonomy" id="407821"/>
    <lineage>
        <taxon>Eukaryota</taxon>
        <taxon>Metazoa</taxon>
        <taxon>Ecdysozoa</taxon>
        <taxon>Arthropoda</taxon>
        <taxon>Chelicerata</taxon>
        <taxon>Arachnida</taxon>
        <taxon>Araneae</taxon>
        <taxon>Araneomorphae</taxon>
        <taxon>Entelegynae</taxon>
        <taxon>Eresoidea</taxon>
        <taxon>Eresidae</taxon>
        <taxon>Stegodyphus</taxon>
    </lineage>
</organism>
<accession>A0A087UKC0</accession>
<evidence type="ECO:0000313" key="4">
    <source>
        <dbReference type="Proteomes" id="UP000054359"/>
    </source>
</evidence>
<sequence>MSTEGWGSIDFFYFATTTSNKEKKLAKVVQKWEKADLNAKPISGRITQLPITKVRTPTEYFELFLNDDVMELIVTYSNLYASTKCVNLSLTNSELKCFLGIIFLSGYVSIPRRRMFWEQRTDSQNAFFSSAMRRDRFETIFSNLHVADNANLDPLDKFAKLQPLINKLNELCMKFVPNETHFSIDESMVPYFGRHGCKQFIRGKPIRFGYKFWCAATRLGYICWFEPYQGKNLANKYEEYGVGASVVLRFTDALTEQHPGQYHFVFDNFFTSIALLDKLGSMGHQATGTVRKGRIDKSPLQSDVALKKMERGSFDYRVDGKGNIVCRWHDNSVVTVASSGAGVNPLCLVNRYSQEQKKKIQVLQPNMIKVYNQFMEGVDRADENIDKYRASIRGKKWYSSPLLFCFELALQNAWQLHKTYDAKPMDLLEFRRRVTCHYLETHGHPAEPGRKGKPSQKRNIDSRYDGINHTIVKQGKQTRCVQCHKNTTFRCGKYLLRVWKIKNSHPYYIPPVLNTTLLEAAAGKTSMRSVAISDYKILRE</sequence>
<dbReference type="EMBL" id="KK120224">
    <property type="protein sequence ID" value="KFM77809.1"/>
    <property type="molecule type" value="Genomic_DNA"/>
</dbReference>
<gene>
    <name evidence="3" type="ORF">X975_09116</name>
</gene>